<evidence type="ECO:0000313" key="1">
    <source>
        <dbReference type="EnsemblMetazoa" id="CJA03074.1"/>
    </source>
</evidence>
<dbReference type="AlphaFoldDB" id="A0A8R1HN51"/>
<proteinExistence type="predicted"/>
<reference evidence="2" key="1">
    <citation type="submission" date="2010-08" db="EMBL/GenBank/DDBJ databases">
        <authorList>
            <consortium name="Caenorhabditis japonica Sequencing Consortium"/>
            <person name="Wilson R.K."/>
        </authorList>
    </citation>
    <scope>NUCLEOTIDE SEQUENCE [LARGE SCALE GENOMIC DNA]</scope>
    <source>
        <strain evidence="2">DF5081</strain>
    </source>
</reference>
<sequence length="72" mass="8129">MLSSFQIYPPTDSAFEVWTVEGTGGPTKAKARMAIKRIFKEMSFEEYAASLLPNHPSMMRNAVVKLDFDETL</sequence>
<keyword evidence="2" id="KW-1185">Reference proteome</keyword>
<protein>
    <submittedName>
        <fullName evidence="1">Uncharacterized protein</fullName>
    </submittedName>
</protein>
<dbReference type="EnsemblMetazoa" id="CJA03074.1">
    <property type="protein sequence ID" value="CJA03074.1"/>
    <property type="gene ID" value="WBGene00122278"/>
</dbReference>
<organism evidence="1 2">
    <name type="scientific">Caenorhabditis japonica</name>
    <dbReference type="NCBI Taxonomy" id="281687"/>
    <lineage>
        <taxon>Eukaryota</taxon>
        <taxon>Metazoa</taxon>
        <taxon>Ecdysozoa</taxon>
        <taxon>Nematoda</taxon>
        <taxon>Chromadorea</taxon>
        <taxon>Rhabditida</taxon>
        <taxon>Rhabditina</taxon>
        <taxon>Rhabditomorpha</taxon>
        <taxon>Rhabditoidea</taxon>
        <taxon>Rhabditidae</taxon>
        <taxon>Peloderinae</taxon>
        <taxon>Caenorhabditis</taxon>
    </lineage>
</organism>
<name>A0A8R1HN51_CAEJA</name>
<dbReference type="Proteomes" id="UP000005237">
    <property type="component" value="Unassembled WGS sequence"/>
</dbReference>
<accession>A0A8R1HN51</accession>
<reference evidence="1" key="2">
    <citation type="submission" date="2022-06" db="UniProtKB">
        <authorList>
            <consortium name="EnsemblMetazoa"/>
        </authorList>
    </citation>
    <scope>IDENTIFICATION</scope>
    <source>
        <strain evidence="1">DF5081</strain>
    </source>
</reference>
<evidence type="ECO:0000313" key="2">
    <source>
        <dbReference type="Proteomes" id="UP000005237"/>
    </source>
</evidence>